<evidence type="ECO:0000256" key="4">
    <source>
        <dbReference type="SAM" id="MobiDB-lite"/>
    </source>
</evidence>
<reference evidence="6 7" key="1">
    <citation type="journal article" date="2021" name="Elife">
        <title>Chloroplast acquisition without the gene transfer in kleptoplastic sea slugs, Plakobranchus ocellatus.</title>
        <authorList>
            <person name="Maeda T."/>
            <person name="Takahashi S."/>
            <person name="Yoshida T."/>
            <person name="Shimamura S."/>
            <person name="Takaki Y."/>
            <person name="Nagai Y."/>
            <person name="Toyoda A."/>
            <person name="Suzuki Y."/>
            <person name="Arimoto A."/>
            <person name="Ishii H."/>
            <person name="Satoh N."/>
            <person name="Nishiyama T."/>
            <person name="Hasebe M."/>
            <person name="Maruyama T."/>
            <person name="Minagawa J."/>
            <person name="Obokata J."/>
            <person name="Shigenobu S."/>
        </authorList>
    </citation>
    <scope>NUCLEOTIDE SEQUENCE [LARGE SCALE GENOMIC DNA]</scope>
</reference>
<feature type="domain" description="RING-type" evidence="5">
    <location>
        <begin position="18"/>
        <end position="64"/>
    </location>
</feature>
<gene>
    <name evidence="6" type="ORF">PoB_000716600</name>
</gene>
<keyword evidence="1 3" id="KW-0479">Metal-binding</keyword>
<evidence type="ECO:0000259" key="5">
    <source>
        <dbReference type="PROSITE" id="PS50089"/>
    </source>
</evidence>
<name>A0AAV3Y0B5_9GAST</name>
<accession>A0AAV3Y0B5</accession>
<evidence type="ECO:0000256" key="2">
    <source>
        <dbReference type="ARBA" id="ARBA00022833"/>
    </source>
</evidence>
<organism evidence="6 7">
    <name type="scientific">Plakobranchus ocellatus</name>
    <dbReference type="NCBI Taxonomy" id="259542"/>
    <lineage>
        <taxon>Eukaryota</taxon>
        <taxon>Metazoa</taxon>
        <taxon>Spiralia</taxon>
        <taxon>Lophotrochozoa</taxon>
        <taxon>Mollusca</taxon>
        <taxon>Gastropoda</taxon>
        <taxon>Heterobranchia</taxon>
        <taxon>Euthyneura</taxon>
        <taxon>Panpulmonata</taxon>
        <taxon>Sacoglossa</taxon>
        <taxon>Placobranchoidea</taxon>
        <taxon>Plakobranchidae</taxon>
        <taxon>Plakobranchus</taxon>
    </lineage>
</organism>
<evidence type="ECO:0000256" key="1">
    <source>
        <dbReference type="ARBA" id="ARBA00022771"/>
    </source>
</evidence>
<dbReference type="PROSITE" id="PS50089">
    <property type="entry name" value="ZF_RING_2"/>
    <property type="match status" value="1"/>
</dbReference>
<comment type="caution">
    <text evidence="6">The sequence shown here is derived from an EMBL/GenBank/DDBJ whole genome shotgun (WGS) entry which is preliminary data.</text>
</comment>
<protein>
    <submittedName>
        <fullName evidence="6">Reticulocyte-binding protein 2-like a</fullName>
    </submittedName>
</protein>
<feature type="compositionally biased region" description="Polar residues" evidence="4">
    <location>
        <begin position="92"/>
        <end position="103"/>
    </location>
</feature>
<dbReference type="GO" id="GO:0008270">
    <property type="term" value="F:zinc ion binding"/>
    <property type="evidence" value="ECO:0007669"/>
    <property type="project" value="UniProtKB-KW"/>
</dbReference>
<evidence type="ECO:0000256" key="3">
    <source>
        <dbReference type="PROSITE-ProRule" id="PRU00175"/>
    </source>
</evidence>
<dbReference type="Proteomes" id="UP000735302">
    <property type="component" value="Unassembled WGS sequence"/>
</dbReference>
<dbReference type="InterPro" id="IPR013083">
    <property type="entry name" value="Znf_RING/FYVE/PHD"/>
</dbReference>
<dbReference type="EMBL" id="BLXT01000825">
    <property type="protein sequence ID" value="GFN80660.1"/>
    <property type="molecule type" value="Genomic_DNA"/>
</dbReference>
<evidence type="ECO:0000313" key="7">
    <source>
        <dbReference type="Proteomes" id="UP000735302"/>
    </source>
</evidence>
<sequence>MGEPEQDLHTKLKLEEECVVCLAAPACMQTFPCGHKVVCRKCLIKTIQVAVSQRCLPLRCVICRNRILRLQHTSAKGSAITHHQQSQKQQQAAPTNSSNSGPSSLYKPGSFIAPGCATAGALTLTPIVFRSLGSSGPDHQSMPIGAISPGTLQSCTGRQKWAKGPHVTFSGITLEKASSFDDQPGYSRDCPATHEMGYGDDLWKRSYYPAADMEAFVHSHNDALNLHSTKPQASNSISSNLDENVHYCDNTHHSTGILKSNASWKARSCFAGKKESSHVLSGSKTAGAGNSPALGFMHGQAVKIHPETIAQPSAFMMSPEPDGSEADSVDNHVISSPSRFPKNNISASKFIAKFLPKSSRRMYNWFRHE</sequence>
<keyword evidence="1 3" id="KW-0863">Zinc-finger</keyword>
<dbReference type="Gene3D" id="3.30.40.10">
    <property type="entry name" value="Zinc/RING finger domain, C3HC4 (zinc finger)"/>
    <property type="match status" value="1"/>
</dbReference>
<evidence type="ECO:0000313" key="6">
    <source>
        <dbReference type="EMBL" id="GFN80660.1"/>
    </source>
</evidence>
<dbReference type="AlphaFoldDB" id="A0AAV3Y0B5"/>
<dbReference type="InterPro" id="IPR001841">
    <property type="entry name" value="Znf_RING"/>
</dbReference>
<keyword evidence="2" id="KW-0862">Zinc</keyword>
<keyword evidence="7" id="KW-1185">Reference proteome</keyword>
<proteinExistence type="predicted"/>
<feature type="region of interest" description="Disordered" evidence="4">
    <location>
        <begin position="78"/>
        <end position="104"/>
    </location>
</feature>